<protein>
    <recommendedName>
        <fullName evidence="3 13">Galactosylgalactosylxylosylprotein 3-beta-glucuronosyltransferase</fullName>
        <ecNumber evidence="3 13">2.4.1.135</ecNumber>
    </recommendedName>
</protein>
<comment type="catalytic activity">
    <reaction evidence="10 13">
        <text>3-O-(beta-D-galactosyl-(1-&gt;3)-beta-D-galactosyl-(1-&gt;4)-beta-D-xylosyl)-L-seryl-[protein] + UDP-alpha-D-glucuronate = 3-O-(beta-D-GlcA-(1-&gt;3)-beta-D-Gal-(1-&gt;3)-beta-D-Gal-(1-&gt;4)-beta-D-Xyl)-L-seryl-[protein] + UDP + H(+)</text>
        <dbReference type="Rhea" id="RHEA:24168"/>
        <dbReference type="Rhea" id="RHEA-COMP:12571"/>
        <dbReference type="Rhea" id="RHEA-COMP:12573"/>
        <dbReference type="ChEBI" id="CHEBI:15378"/>
        <dbReference type="ChEBI" id="CHEBI:58052"/>
        <dbReference type="ChEBI" id="CHEBI:58223"/>
        <dbReference type="ChEBI" id="CHEBI:132090"/>
        <dbReference type="ChEBI" id="CHEBI:132093"/>
        <dbReference type="EC" id="2.4.1.135"/>
    </reaction>
</comment>
<evidence type="ECO:0000256" key="11">
    <source>
        <dbReference type="PIRSR" id="PIRSR605027-1"/>
    </source>
</evidence>
<sequence>MELSATSRQLEAEIFSMRRKREALRGEIDHLISGSSESGGESAGGRREKKPNLLSSSPKEPIFFITPTSRRIAQKADLTRLGQNLVPVDNLFWVIVEDSDRPSPFIDELMDRLGIPGVHLAAATPPEWKNKFPKGVQQRNAALNWLRENMAQQKRGVVYFGDDDNFAVNISRILTHTDGGFSYHTPRGYLESNFLISLNVTLNEFEPKANNCKKVYVWHTRTEKTALLEDESAKFTSRQKLDPVEKDAIF</sequence>
<keyword evidence="8" id="KW-0472">Membrane</keyword>
<evidence type="ECO:0000256" key="9">
    <source>
        <dbReference type="ARBA" id="ARBA00023180"/>
    </source>
</evidence>
<reference evidence="16" key="2">
    <citation type="submission" date="2016-06" db="UniProtKB">
        <authorList>
            <consortium name="WormBaseParasite"/>
        </authorList>
    </citation>
    <scope>IDENTIFICATION</scope>
</reference>
<keyword evidence="6 13" id="KW-0735">Signal-anchor</keyword>
<dbReference type="SUPFAM" id="SSF53448">
    <property type="entry name" value="Nucleotide-diphospho-sugar transferases"/>
    <property type="match status" value="1"/>
</dbReference>
<dbReference type="GO" id="GO:0046872">
    <property type="term" value="F:metal ion binding"/>
    <property type="evidence" value="ECO:0007669"/>
    <property type="project" value="UniProtKB-KW"/>
</dbReference>
<evidence type="ECO:0000256" key="10">
    <source>
        <dbReference type="ARBA" id="ARBA00047979"/>
    </source>
</evidence>
<evidence type="ECO:0000256" key="14">
    <source>
        <dbReference type="SAM" id="MobiDB-lite"/>
    </source>
</evidence>
<name>A0A183BXZ8_GLOPA</name>
<keyword evidence="13" id="KW-0333">Golgi apparatus</keyword>
<evidence type="ECO:0000256" key="13">
    <source>
        <dbReference type="RuleBase" id="RU363127"/>
    </source>
</evidence>
<dbReference type="GO" id="GO:0050650">
    <property type="term" value="P:chondroitin sulfate proteoglycan biosynthetic process"/>
    <property type="evidence" value="ECO:0007669"/>
    <property type="project" value="TreeGrafter"/>
</dbReference>
<evidence type="ECO:0000256" key="6">
    <source>
        <dbReference type="ARBA" id="ARBA00022968"/>
    </source>
</evidence>
<evidence type="ECO:0000256" key="1">
    <source>
        <dbReference type="ARBA" id="ARBA00004606"/>
    </source>
</evidence>
<evidence type="ECO:0000256" key="5">
    <source>
        <dbReference type="ARBA" id="ARBA00022692"/>
    </source>
</evidence>
<dbReference type="GO" id="GO:0000139">
    <property type="term" value="C:Golgi membrane"/>
    <property type="evidence" value="ECO:0007669"/>
    <property type="project" value="UniProtKB-SubCell"/>
</dbReference>
<keyword evidence="12 13" id="KW-0479">Metal-binding</keyword>
<dbReference type="EC" id="2.4.1.135" evidence="3 13"/>
<evidence type="ECO:0000256" key="3">
    <source>
        <dbReference type="ARBA" id="ARBA00012641"/>
    </source>
</evidence>
<dbReference type="PANTHER" id="PTHR10896">
    <property type="entry name" value="GALACTOSYLGALACTOSYLXYLOSYLPROTEIN 3-BETA-GLUCURONOSYLTRANSFERASE BETA-1,3-GLUCURONYLTRANSFERASE"/>
    <property type="match status" value="1"/>
</dbReference>
<comment type="cofactor">
    <cofactor evidence="12 13">
        <name>Mn(2+)</name>
        <dbReference type="ChEBI" id="CHEBI:29035"/>
    </cofactor>
</comment>
<dbReference type="Pfam" id="PF03360">
    <property type="entry name" value="Glyco_transf_43"/>
    <property type="match status" value="2"/>
</dbReference>
<dbReference type="InterPro" id="IPR029044">
    <property type="entry name" value="Nucleotide-diphossugar_trans"/>
</dbReference>
<evidence type="ECO:0000256" key="4">
    <source>
        <dbReference type="ARBA" id="ARBA00022679"/>
    </source>
</evidence>
<feature type="active site" description="Proton donor/acceptor" evidence="11">
    <location>
        <position position="191"/>
    </location>
</feature>
<keyword evidence="9" id="KW-0325">Glycoprotein</keyword>
<keyword evidence="7" id="KW-1133">Transmembrane helix</keyword>
<proteinExistence type="inferred from homology"/>
<keyword evidence="12 13" id="KW-0464">Manganese</keyword>
<feature type="region of interest" description="Disordered" evidence="14">
    <location>
        <begin position="29"/>
        <end position="59"/>
    </location>
</feature>
<evidence type="ECO:0000256" key="12">
    <source>
        <dbReference type="PIRSR" id="PIRSR605027-3"/>
    </source>
</evidence>
<dbReference type="PANTHER" id="PTHR10896:SF65">
    <property type="entry name" value="GALACTOSYLGALACTOSYLXYLOSYLPROTEIN 3-BETA-GLUCURONOSYLTRANSFERASE 3"/>
    <property type="match status" value="1"/>
</dbReference>
<dbReference type="UniPathway" id="UPA00378"/>
<reference evidence="15" key="1">
    <citation type="submission" date="2014-05" db="EMBL/GenBank/DDBJ databases">
        <title>The genome and life-stage specific transcriptomes of Globodera pallida elucidate key aspects of plant parasitism by a cyst nematode.</title>
        <authorList>
            <person name="Cotton J.A."/>
            <person name="Lilley C.J."/>
            <person name="Jones L.M."/>
            <person name="Kikuchi T."/>
            <person name="Reid A.J."/>
            <person name="Thorpe P."/>
            <person name="Tsai I.J."/>
            <person name="Beasley H."/>
            <person name="Blok V."/>
            <person name="Cock P.J.A."/>
            <person name="Van den Akker S.E."/>
            <person name="Holroyd N."/>
            <person name="Hunt M."/>
            <person name="Mantelin S."/>
            <person name="Naghra H."/>
            <person name="Pain A."/>
            <person name="Palomares-Rius J.E."/>
            <person name="Zarowiecki M."/>
            <person name="Berriman M."/>
            <person name="Jones J.T."/>
            <person name="Urwin P.E."/>
        </authorList>
    </citation>
    <scope>NUCLEOTIDE SEQUENCE [LARGE SCALE GENOMIC DNA]</scope>
    <source>
        <strain evidence="15">Lindley</strain>
    </source>
</reference>
<keyword evidence="5" id="KW-0812">Transmembrane</keyword>
<dbReference type="WBParaSite" id="GPLIN_000548800">
    <property type="protein sequence ID" value="GPLIN_000548800"/>
    <property type="gene ID" value="GPLIN_000548800"/>
</dbReference>
<evidence type="ECO:0000256" key="2">
    <source>
        <dbReference type="ARBA" id="ARBA00007706"/>
    </source>
</evidence>
<dbReference type="AlphaFoldDB" id="A0A183BXZ8"/>
<dbReference type="Gene3D" id="3.90.550.10">
    <property type="entry name" value="Spore Coat Polysaccharide Biosynthesis Protein SpsA, Chain A"/>
    <property type="match status" value="2"/>
</dbReference>
<dbReference type="GO" id="GO:0005975">
    <property type="term" value="P:carbohydrate metabolic process"/>
    <property type="evidence" value="ECO:0007669"/>
    <property type="project" value="TreeGrafter"/>
</dbReference>
<feature type="binding site" evidence="12">
    <location>
        <position position="164"/>
    </location>
    <ligand>
        <name>Mn(2+)</name>
        <dbReference type="ChEBI" id="CHEBI:29035"/>
    </ligand>
</feature>
<comment type="subcellular location">
    <subcellularLocation>
        <location evidence="13">Golgi apparatus membrane</location>
        <topology evidence="13">Single-pass type II membrane protein</topology>
    </subcellularLocation>
    <subcellularLocation>
        <location evidence="1">Membrane</location>
        <topology evidence="1">Single-pass type II membrane protein</topology>
    </subcellularLocation>
</comment>
<keyword evidence="15" id="KW-1185">Reference proteome</keyword>
<dbReference type="Proteomes" id="UP000050741">
    <property type="component" value="Unassembled WGS sequence"/>
</dbReference>
<comment type="similarity">
    <text evidence="2 13">Belongs to the glycosyltransferase 43 family.</text>
</comment>
<accession>A0A183BXZ8</accession>
<evidence type="ECO:0000313" key="15">
    <source>
        <dbReference type="Proteomes" id="UP000050741"/>
    </source>
</evidence>
<dbReference type="InterPro" id="IPR005027">
    <property type="entry name" value="Glyco_trans_43"/>
</dbReference>
<evidence type="ECO:0000313" key="16">
    <source>
        <dbReference type="WBParaSite" id="GPLIN_000548800"/>
    </source>
</evidence>
<comment type="pathway">
    <text evidence="13">Protein modification; protein glycosylation.</text>
</comment>
<evidence type="ECO:0000256" key="8">
    <source>
        <dbReference type="ARBA" id="ARBA00023136"/>
    </source>
</evidence>
<keyword evidence="4 13" id="KW-0808">Transferase</keyword>
<organism evidence="15 16">
    <name type="scientific">Globodera pallida</name>
    <name type="common">Potato cyst nematode worm</name>
    <name type="synonym">Heterodera pallida</name>
    <dbReference type="NCBI Taxonomy" id="36090"/>
    <lineage>
        <taxon>Eukaryota</taxon>
        <taxon>Metazoa</taxon>
        <taxon>Ecdysozoa</taxon>
        <taxon>Nematoda</taxon>
        <taxon>Chromadorea</taxon>
        <taxon>Rhabditida</taxon>
        <taxon>Tylenchina</taxon>
        <taxon>Tylenchomorpha</taxon>
        <taxon>Tylenchoidea</taxon>
        <taxon>Heteroderidae</taxon>
        <taxon>Heteroderinae</taxon>
        <taxon>Globodera</taxon>
    </lineage>
</organism>
<dbReference type="GO" id="GO:0015018">
    <property type="term" value="F:galactosylgalactosylxylosylprotein 3-beta-glucuronosyltransferase activity"/>
    <property type="evidence" value="ECO:0007669"/>
    <property type="project" value="UniProtKB-UniRule"/>
</dbReference>
<evidence type="ECO:0000256" key="7">
    <source>
        <dbReference type="ARBA" id="ARBA00022989"/>
    </source>
</evidence>